<feature type="compositionally biased region" description="Gly residues" evidence="1">
    <location>
        <begin position="359"/>
        <end position="371"/>
    </location>
</feature>
<gene>
    <name evidence="3" type="ORF">QYE76_026258</name>
</gene>
<feature type="transmembrane region" description="Helical" evidence="2">
    <location>
        <begin position="173"/>
        <end position="193"/>
    </location>
</feature>
<comment type="caution">
    <text evidence="3">The sequence shown here is derived from an EMBL/GenBank/DDBJ whole genome shotgun (WGS) entry which is preliminary data.</text>
</comment>
<accession>A0AAD8RHD2</accession>
<dbReference type="InterPro" id="IPR047664">
    <property type="entry name" value="SWEET"/>
</dbReference>
<feature type="region of interest" description="Disordered" evidence="1">
    <location>
        <begin position="67"/>
        <end position="98"/>
    </location>
</feature>
<dbReference type="PANTHER" id="PTHR10791">
    <property type="entry name" value="RAG1-ACTIVATING PROTEIN 1"/>
    <property type="match status" value="1"/>
</dbReference>
<feature type="transmembrane region" description="Helical" evidence="2">
    <location>
        <begin position="199"/>
        <end position="217"/>
    </location>
</feature>
<evidence type="ECO:0000313" key="4">
    <source>
        <dbReference type="Proteomes" id="UP001231189"/>
    </source>
</evidence>
<protein>
    <submittedName>
        <fullName evidence="3">Uncharacterized protein</fullName>
    </submittedName>
</protein>
<feature type="compositionally biased region" description="Polar residues" evidence="1">
    <location>
        <begin position="395"/>
        <end position="407"/>
    </location>
</feature>
<evidence type="ECO:0000256" key="2">
    <source>
        <dbReference type="SAM" id="Phobius"/>
    </source>
</evidence>
<dbReference type="PANTHER" id="PTHR10791:SF242">
    <property type="entry name" value="BIDIRECTIONAL SUGAR TRANSPORTER SWEET"/>
    <property type="match status" value="1"/>
</dbReference>
<dbReference type="Proteomes" id="UP001231189">
    <property type="component" value="Unassembled WGS sequence"/>
</dbReference>
<evidence type="ECO:0000256" key="1">
    <source>
        <dbReference type="SAM" id="MobiDB-lite"/>
    </source>
</evidence>
<keyword evidence="2" id="KW-0472">Membrane</keyword>
<feature type="compositionally biased region" description="Acidic residues" evidence="1">
    <location>
        <begin position="74"/>
        <end position="98"/>
    </location>
</feature>
<dbReference type="AlphaFoldDB" id="A0AAD8RHD2"/>
<name>A0AAD8RHD2_LOLMU</name>
<dbReference type="GO" id="GO:0016020">
    <property type="term" value="C:membrane"/>
    <property type="evidence" value="ECO:0007669"/>
    <property type="project" value="TreeGrafter"/>
</dbReference>
<feature type="compositionally biased region" description="Basic residues" evidence="1">
    <location>
        <begin position="1"/>
        <end position="10"/>
    </location>
</feature>
<feature type="region of interest" description="Disordered" evidence="1">
    <location>
        <begin position="310"/>
        <end position="434"/>
    </location>
</feature>
<proteinExistence type="predicted"/>
<sequence>MEASRARRRCQAAQISGRRTHARAAVDAGLRPTRHRRSLPQETMDTFHRDFEQEDMVDDIIRKANREAGGSVDGEADDSGDGEADGSGDGEADSSDEVGETKPYSYLAVVFNSAMWVEFGIPAMLKLAHSHRHTLADWLGVPLMIANAIGVIVELIYVGIFLRFAVRHWWRTLISLLGIAFVSLAVLLVLWLKGWSRTFVGYFAMFSGVAMYGIPVYTTCEAYWNNDVTQISAFQASASLANGVIWTAYSCIGHVPNFAAIICASGQLYVWRWLKVRAMEAADAAAALAEAAEAVRRAVEQDLEAGDGRIIASQASQSGDGRSVAAQIPESRADDAVVGASRGIASQASESGAGSVATGDGGAAQGMGGAGADKQVLIEMPKLGGGDGGNDDVENQVQQGAGENKVQQGAGENKDDGGGVGIAEVDKSEEDDAV</sequence>
<feature type="region of interest" description="Disordered" evidence="1">
    <location>
        <begin position="1"/>
        <end position="53"/>
    </location>
</feature>
<feature type="transmembrane region" description="Helical" evidence="2">
    <location>
        <begin position="145"/>
        <end position="166"/>
    </location>
</feature>
<organism evidence="3 4">
    <name type="scientific">Lolium multiflorum</name>
    <name type="common">Italian ryegrass</name>
    <name type="synonym">Lolium perenne subsp. multiflorum</name>
    <dbReference type="NCBI Taxonomy" id="4521"/>
    <lineage>
        <taxon>Eukaryota</taxon>
        <taxon>Viridiplantae</taxon>
        <taxon>Streptophyta</taxon>
        <taxon>Embryophyta</taxon>
        <taxon>Tracheophyta</taxon>
        <taxon>Spermatophyta</taxon>
        <taxon>Magnoliopsida</taxon>
        <taxon>Liliopsida</taxon>
        <taxon>Poales</taxon>
        <taxon>Poaceae</taxon>
        <taxon>BOP clade</taxon>
        <taxon>Pooideae</taxon>
        <taxon>Poodae</taxon>
        <taxon>Poeae</taxon>
        <taxon>Poeae Chloroplast Group 2 (Poeae type)</taxon>
        <taxon>Loliodinae</taxon>
        <taxon>Loliinae</taxon>
        <taxon>Lolium</taxon>
    </lineage>
</organism>
<keyword evidence="4" id="KW-1185">Reference proteome</keyword>
<keyword evidence="2" id="KW-0812">Transmembrane</keyword>
<keyword evidence="2" id="KW-1133">Transmembrane helix</keyword>
<dbReference type="EMBL" id="JAUUTY010000006">
    <property type="protein sequence ID" value="KAK1620741.1"/>
    <property type="molecule type" value="Genomic_DNA"/>
</dbReference>
<dbReference type="GO" id="GO:0051119">
    <property type="term" value="F:sugar transmembrane transporter activity"/>
    <property type="evidence" value="ECO:0007669"/>
    <property type="project" value="InterPro"/>
</dbReference>
<reference evidence="3" key="1">
    <citation type="submission" date="2023-07" db="EMBL/GenBank/DDBJ databases">
        <title>A chromosome-level genome assembly of Lolium multiflorum.</title>
        <authorList>
            <person name="Chen Y."/>
            <person name="Copetti D."/>
            <person name="Kolliker R."/>
            <person name="Studer B."/>
        </authorList>
    </citation>
    <scope>NUCLEOTIDE SEQUENCE</scope>
    <source>
        <strain evidence="3">02402/16</strain>
        <tissue evidence="3">Leaf</tissue>
    </source>
</reference>
<evidence type="ECO:0000313" key="3">
    <source>
        <dbReference type="EMBL" id="KAK1620741.1"/>
    </source>
</evidence>